<evidence type="ECO:0000256" key="2">
    <source>
        <dbReference type="SAM" id="MobiDB-lite"/>
    </source>
</evidence>
<comment type="caution">
    <text evidence="4">The sequence shown here is derived from an EMBL/GenBank/DDBJ whole genome shotgun (WGS) entry which is preliminary data.</text>
</comment>
<dbReference type="Pfam" id="PF09527">
    <property type="entry name" value="ATPase_gene1"/>
    <property type="match status" value="1"/>
</dbReference>
<dbReference type="EMBL" id="JAMFMB010000016">
    <property type="protein sequence ID" value="MCL6284542.1"/>
    <property type="molecule type" value="Genomic_DNA"/>
</dbReference>
<proteinExistence type="inferred from homology"/>
<feature type="compositionally biased region" description="Basic and acidic residues" evidence="2">
    <location>
        <begin position="22"/>
        <end position="32"/>
    </location>
</feature>
<feature type="transmembrane region" description="Helical" evidence="3">
    <location>
        <begin position="63"/>
        <end position="84"/>
    </location>
</feature>
<evidence type="ECO:0000313" key="4">
    <source>
        <dbReference type="EMBL" id="MCL6284542.1"/>
    </source>
</evidence>
<keyword evidence="3" id="KW-1133">Transmembrane helix</keyword>
<evidence type="ECO:0000313" key="5">
    <source>
        <dbReference type="Proteomes" id="UP001203880"/>
    </source>
</evidence>
<keyword evidence="1" id="KW-0813">Transport</keyword>
<keyword evidence="1 3" id="KW-0472">Membrane</keyword>
<feature type="region of interest" description="Disordered" evidence="2">
    <location>
        <begin position="94"/>
        <end position="113"/>
    </location>
</feature>
<dbReference type="RefSeq" id="WP_249710610.1">
    <property type="nucleotide sequence ID" value="NZ_JAMFMB010000016.1"/>
</dbReference>
<comment type="similarity">
    <text evidence="1">Belongs to the bacterial AtpI family.</text>
</comment>
<dbReference type="PIRSF" id="PIRSF032126">
    <property type="entry name" value="F0F1_ATP_synthase_subunit_I"/>
    <property type="match status" value="1"/>
</dbReference>
<keyword evidence="1" id="KW-0375">Hydrogen ion transport</keyword>
<comment type="function">
    <text evidence="1">A possible function for this protein is to guide the assembly of the membrane sector of the ATPase enzyme complex.</text>
</comment>
<organism evidence="4 5">
    <name type="scientific">Ruegeria spongiae</name>
    <dbReference type="NCBI Taxonomy" id="2942209"/>
    <lineage>
        <taxon>Bacteria</taxon>
        <taxon>Pseudomonadati</taxon>
        <taxon>Pseudomonadota</taxon>
        <taxon>Alphaproteobacteria</taxon>
        <taxon>Rhodobacterales</taxon>
        <taxon>Roseobacteraceae</taxon>
        <taxon>Ruegeria</taxon>
    </lineage>
</organism>
<keyword evidence="1" id="KW-0406">Ion transport</keyword>
<name>A0ABT0Q429_9RHOB</name>
<feature type="region of interest" description="Disordered" evidence="2">
    <location>
        <begin position="1"/>
        <end position="32"/>
    </location>
</feature>
<dbReference type="InterPro" id="IPR032820">
    <property type="entry name" value="ATPase_put"/>
</dbReference>
<sequence>MTEDDQKQRMSQLEARLTAAKKVQEPAPRTDKDFSQGELAWRMVIELTAGIVIGFGIGYGLDYLLGTIPIFLVLFTLLGFAGGIKTMMRSAHEVQDKKMAAEQGKAAEKDERD</sequence>
<dbReference type="InterPro" id="IPR016989">
    <property type="entry name" value="Atp1_alphaprobac"/>
</dbReference>
<accession>A0ABT0Q429</accession>
<evidence type="ECO:0000256" key="3">
    <source>
        <dbReference type="SAM" id="Phobius"/>
    </source>
</evidence>
<evidence type="ECO:0000256" key="1">
    <source>
        <dbReference type="PIRNR" id="PIRNR032126"/>
    </source>
</evidence>
<keyword evidence="5" id="KW-1185">Reference proteome</keyword>
<protein>
    <recommendedName>
        <fullName evidence="1">ATP synthase protein I</fullName>
    </recommendedName>
</protein>
<dbReference type="Proteomes" id="UP001203880">
    <property type="component" value="Unassembled WGS sequence"/>
</dbReference>
<gene>
    <name evidence="4" type="ORF">M3P21_13485</name>
</gene>
<feature type="transmembrane region" description="Helical" evidence="3">
    <location>
        <begin position="39"/>
        <end position="57"/>
    </location>
</feature>
<reference evidence="4" key="1">
    <citation type="submission" date="2022-05" db="EMBL/GenBank/DDBJ databases">
        <authorList>
            <person name="Park J.-S."/>
        </authorList>
    </citation>
    <scope>NUCLEOTIDE SEQUENCE</scope>
    <source>
        <strain evidence="4">2012CJ41-6</strain>
    </source>
</reference>
<keyword evidence="3" id="KW-0812">Transmembrane</keyword>